<dbReference type="Pfam" id="PF14435">
    <property type="entry name" value="SUKH-4"/>
    <property type="match status" value="1"/>
</dbReference>
<comment type="caution">
    <text evidence="1">The sequence shown here is derived from an EMBL/GenBank/DDBJ whole genome shotgun (WGS) entry which is preliminary data.</text>
</comment>
<dbReference type="RefSeq" id="WP_343948537.1">
    <property type="nucleotide sequence ID" value="NZ_BAAAHQ010000004.1"/>
</dbReference>
<keyword evidence="2" id="KW-1185">Reference proteome</keyword>
<sequence>MSVEFITLDAEKGRELGLSEADFVLLTETGLPRDVADHFCTDIPDGPFGLFAVRRLNADNHALILGGTSSDGGLVYFLDVNDGNVVLLSWDDDGEPQYEGVNTTLSAFAEFVVRLGAYTESTGAELEKLDPEAFRHPHCWWAMVAARYRREAARRERMSAPAASHSDAFDRALDRLEEKGWRHVSGKEFASATDEYGLLTLPEDFSKAFAADGALIRDFSARWRGGLPPEIQSAFAWEGLVVLVSEEEQDEGDFDAIMDQMLAAIHDRQQPTDGTLTCLATEETSDLCRILRAFGRLAAKGYVAEPALWPTTSGCWERVAERTEDTDSPKAVFWNTQSHDRAFDARGDLIDELYLGWAGDHEEIAAALAETGLTVKVPENEGTTFILGPAETP</sequence>
<evidence type="ECO:0000313" key="1">
    <source>
        <dbReference type="EMBL" id="GAA0915774.1"/>
    </source>
</evidence>
<accession>A0ABP3Z5W3</accession>
<dbReference type="EMBL" id="BAAAHQ010000004">
    <property type="protein sequence ID" value="GAA0915774.1"/>
    <property type="molecule type" value="Genomic_DNA"/>
</dbReference>
<proteinExistence type="predicted"/>
<dbReference type="InterPro" id="IPR025851">
    <property type="entry name" value="SUKH-4"/>
</dbReference>
<name>A0ABP3Z5W3_9ACTN</name>
<reference evidence="2" key="1">
    <citation type="journal article" date="2019" name="Int. J. Syst. Evol. Microbiol.">
        <title>The Global Catalogue of Microorganisms (GCM) 10K type strain sequencing project: providing services to taxonomists for standard genome sequencing and annotation.</title>
        <authorList>
            <consortium name="The Broad Institute Genomics Platform"/>
            <consortium name="The Broad Institute Genome Sequencing Center for Infectious Disease"/>
            <person name="Wu L."/>
            <person name="Ma J."/>
        </authorList>
    </citation>
    <scope>NUCLEOTIDE SEQUENCE [LARGE SCALE GENOMIC DNA]</scope>
    <source>
        <strain evidence="2">JCM 11136</strain>
    </source>
</reference>
<protein>
    <recommendedName>
        <fullName evidence="3">Knr4/Smi1-like domain-containing protein</fullName>
    </recommendedName>
</protein>
<evidence type="ECO:0008006" key="3">
    <source>
        <dbReference type="Google" id="ProtNLM"/>
    </source>
</evidence>
<dbReference type="Proteomes" id="UP001501578">
    <property type="component" value="Unassembled WGS sequence"/>
</dbReference>
<evidence type="ECO:0000313" key="2">
    <source>
        <dbReference type="Proteomes" id="UP001501578"/>
    </source>
</evidence>
<gene>
    <name evidence="1" type="ORF">GCM10009560_10420</name>
</gene>
<organism evidence="1 2">
    <name type="scientific">Nonomuraea longicatena</name>
    <dbReference type="NCBI Taxonomy" id="83682"/>
    <lineage>
        <taxon>Bacteria</taxon>
        <taxon>Bacillati</taxon>
        <taxon>Actinomycetota</taxon>
        <taxon>Actinomycetes</taxon>
        <taxon>Streptosporangiales</taxon>
        <taxon>Streptosporangiaceae</taxon>
        <taxon>Nonomuraea</taxon>
    </lineage>
</organism>